<evidence type="ECO:0000313" key="2">
    <source>
        <dbReference type="Proteomes" id="UP000030653"/>
    </source>
</evidence>
<dbReference type="RefSeq" id="XP_040623498.1">
    <property type="nucleotide sequence ID" value="XM_040771437.1"/>
</dbReference>
<accession>M5FN04</accession>
<name>M5FN04_DACPD</name>
<dbReference type="InterPro" id="IPR032675">
    <property type="entry name" value="LRR_dom_sf"/>
</dbReference>
<evidence type="ECO:0008006" key="3">
    <source>
        <dbReference type="Google" id="ProtNLM"/>
    </source>
</evidence>
<sequence length="232" mass="26950">MPDVWRIPELATHIIGFLPDTDAKRVLQCCRRDFELAVGRAWETTETQDLHKLLKVLSIATNKDHALERLRMYMRLIKTLDLYWETYQDEADECIRLLHGWLLETVEFPLLPSLRSLQISLASQERMEVATMLIQPTLQSFTIDDQTIFCKLPWLAMGYPRGYPSELWESPSFKALNGRLAFTSNLTEFKCLEGYAYFDDDEMFHSTFANLPSLTAIHFRALLGRKTKLLPS</sequence>
<dbReference type="HOGENOM" id="CLU_1194850_0_0_1"/>
<organism evidence="1 2">
    <name type="scientific">Dacryopinax primogenitus (strain DJM 731)</name>
    <name type="common">Brown rot fungus</name>
    <dbReference type="NCBI Taxonomy" id="1858805"/>
    <lineage>
        <taxon>Eukaryota</taxon>
        <taxon>Fungi</taxon>
        <taxon>Dikarya</taxon>
        <taxon>Basidiomycota</taxon>
        <taxon>Agaricomycotina</taxon>
        <taxon>Dacrymycetes</taxon>
        <taxon>Dacrymycetales</taxon>
        <taxon>Dacrymycetaceae</taxon>
        <taxon>Dacryopinax</taxon>
    </lineage>
</organism>
<evidence type="ECO:0000313" key="1">
    <source>
        <dbReference type="EMBL" id="EJT96600.1"/>
    </source>
</evidence>
<dbReference type="GeneID" id="63686499"/>
<gene>
    <name evidence="1" type="ORF">DACRYDRAFT_19250</name>
</gene>
<dbReference type="EMBL" id="JH795883">
    <property type="protein sequence ID" value="EJT96600.1"/>
    <property type="molecule type" value="Genomic_DNA"/>
</dbReference>
<dbReference type="Gene3D" id="3.80.10.10">
    <property type="entry name" value="Ribonuclease Inhibitor"/>
    <property type="match status" value="1"/>
</dbReference>
<reference evidence="1 2" key="1">
    <citation type="journal article" date="2012" name="Science">
        <title>The Paleozoic origin of enzymatic lignin decomposition reconstructed from 31 fungal genomes.</title>
        <authorList>
            <person name="Floudas D."/>
            <person name="Binder M."/>
            <person name="Riley R."/>
            <person name="Barry K."/>
            <person name="Blanchette R.A."/>
            <person name="Henrissat B."/>
            <person name="Martinez A.T."/>
            <person name="Otillar R."/>
            <person name="Spatafora J.W."/>
            <person name="Yadav J.S."/>
            <person name="Aerts A."/>
            <person name="Benoit I."/>
            <person name="Boyd A."/>
            <person name="Carlson A."/>
            <person name="Copeland A."/>
            <person name="Coutinho P.M."/>
            <person name="de Vries R.P."/>
            <person name="Ferreira P."/>
            <person name="Findley K."/>
            <person name="Foster B."/>
            <person name="Gaskell J."/>
            <person name="Glotzer D."/>
            <person name="Gorecki P."/>
            <person name="Heitman J."/>
            <person name="Hesse C."/>
            <person name="Hori C."/>
            <person name="Igarashi K."/>
            <person name="Jurgens J.A."/>
            <person name="Kallen N."/>
            <person name="Kersten P."/>
            <person name="Kohler A."/>
            <person name="Kuees U."/>
            <person name="Kumar T.K.A."/>
            <person name="Kuo A."/>
            <person name="LaButti K."/>
            <person name="Larrondo L.F."/>
            <person name="Lindquist E."/>
            <person name="Ling A."/>
            <person name="Lombard V."/>
            <person name="Lucas S."/>
            <person name="Lundell T."/>
            <person name="Martin R."/>
            <person name="McLaughlin D.J."/>
            <person name="Morgenstern I."/>
            <person name="Morin E."/>
            <person name="Murat C."/>
            <person name="Nagy L.G."/>
            <person name="Nolan M."/>
            <person name="Ohm R.A."/>
            <person name="Patyshakuliyeva A."/>
            <person name="Rokas A."/>
            <person name="Ruiz-Duenas F.J."/>
            <person name="Sabat G."/>
            <person name="Salamov A."/>
            <person name="Samejima M."/>
            <person name="Schmutz J."/>
            <person name="Slot J.C."/>
            <person name="St John F."/>
            <person name="Stenlid J."/>
            <person name="Sun H."/>
            <person name="Sun S."/>
            <person name="Syed K."/>
            <person name="Tsang A."/>
            <person name="Wiebenga A."/>
            <person name="Young D."/>
            <person name="Pisabarro A."/>
            <person name="Eastwood D.C."/>
            <person name="Martin F."/>
            <person name="Cullen D."/>
            <person name="Grigoriev I.V."/>
            <person name="Hibbett D.S."/>
        </authorList>
    </citation>
    <scope>NUCLEOTIDE SEQUENCE [LARGE SCALE GENOMIC DNA]</scope>
    <source>
        <strain evidence="1 2">DJM-731 SS1</strain>
    </source>
</reference>
<protein>
    <recommendedName>
        <fullName evidence="3">F-box domain-containing protein</fullName>
    </recommendedName>
</protein>
<proteinExistence type="predicted"/>
<dbReference type="AlphaFoldDB" id="M5FN04"/>
<keyword evidence="2" id="KW-1185">Reference proteome</keyword>
<dbReference type="Proteomes" id="UP000030653">
    <property type="component" value="Unassembled WGS sequence"/>
</dbReference>